<comment type="caution">
    <text evidence="1">The sequence shown here is derived from an EMBL/GenBank/DDBJ whole genome shotgun (WGS) entry which is preliminary data.</text>
</comment>
<dbReference type="SUPFAM" id="SSF47240">
    <property type="entry name" value="Ferritin-like"/>
    <property type="match status" value="1"/>
</dbReference>
<dbReference type="AlphaFoldDB" id="A0A934KCR2"/>
<dbReference type="InterPro" id="IPR007814">
    <property type="entry name" value="PaaA_PaaC"/>
</dbReference>
<dbReference type="PANTHER" id="PTHR30458">
    <property type="entry name" value="PHENYLACETIC ACID DEGRADATION PROTEIN PAA"/>
    <property type="match status" value="1"/>
</dbReference>
<name>A0A934KCR2_9BACT</name>
<sequence length="236" mass="26174">MSLGALVLSLADNKQLLGLRYAEWATRAPSLEADIAAAAMGLDDLGHSRVLYGCLDPLGDDPRDPVRESNAASYLNLAFFDESFASWGHFVAANAVLDTAFSVMLQAMVEGSTEVLKTRLRKMLMEERYHFLHGRSWLRAGIDQAPLTAAWQEALEWFGPPDGEVAQLHSSGALALGPGELRARLEERLDSAAPELQFDWASWDARRRRSRPGQIDERTFGMLRGLEENRYAAARV</sequence>
<accession>A0A934KCR2</accession>
<dbReference type="InterPro" id="IPR009078">
    <property type="entry name" value="Ferritin-like_SF"/>
</dbReference>
<protein>
    <submittedName>
        <fullName evidence="1">Phenylacetate-CoA oxygenase subunit PaaI</fullName>
    </submittedName>
</protein>
<dbReference type="GO" id="GO:0010124">
    <property type="term" value="P:phenylacetate catabolic process"/>
    <property type="evidence" value="ECO:0007669"/>
    <property type="project" value="InterPro"/>
</dbReference>
<proteinExistence type="predicted"/>
<dbReference type="PANTHER" id="PTHR30458:SF0">
    <property type="entry name" value="1,2-PHENYLACETYL-COA EPOXIDASE, SUBUNIT C"/>
    <property type="match status" value="1"/>
</dbReference>
<dbReference type="InterPro" id="IPR012347">
    <property type="entry name" value="Ferritin-like"/>
</dbReference>
<reference evidence="1 2" key="1">
    <citation type="submission" date="2020-10" db="EMBL/GenBank/DDBJ databases">
        <title>Ca. Dormibacterota MAGs.</title>
        <authorList>
            <person name="Montgomery K."/>
        </authorList>
    </citation>
    <scope>NUCLEOTIDE SEQUENCE [LARGE SCALE GENOMIC DNA]</scope>
    <source>
        <strain evidence="1">SC8811_S16_3</strain>
    </source>
</reference>
<dbReference type="RefSeq" id="WP_338176879.1">
    <property type="nucleotide sequence ID" value="NZ_JAEKNQ010000019.1"/>
</dbReference>
<dbReference type="EMBL" id="JAEKNQ010000019">
    <property type="protein sequence ID" value="MBJ7602395.1"/>
    <property type="molecule type" value="Genomic_DNA"/>
</dbReference>
<dbReference type="Proteomes" id="UP000620075">
    <property type="component" value="Unassembled WGS sequence"/>
</dbReference>
<dbReference type="Pfam" id="PF05138">
    <property type="entry name" value="PaaA_PaaC"/>
    <property type="match status" value="1"/>
</dbReference>
<gene>
    <name evidence="1" type="ORF">JF888_04265</name>
</gene>
<dbReference type="GO" id="GO:0005829">
    <property type="term" value="C:cytosol"/>
    <property type="evidence" value="ECO:0007669"/>
    <property type="project" value="TreeGrafter"/>
</dbReference>
<evidence type="ECO:0000313" key="1">
    <source>
        <dbReference type="EMBL" id="MBJ7602395.1"/>
    </source>
</evidence>
<organism evidence="1 2">
    <name type="scientific">Candidatus Dormiibacter inghamiae</name>
    <dbReference type="NCBI Taxonomy" id="3127013"/>
    <lineage>
        <taxon>Bacteria</taxon>
        <taxon>Bacillati</taxon>
        <taxon>Candidatus Dormiibacterota</taxon>
        <taxon>Candidatus Dormibacteria</taxon>
        <taxon>Candidatus Dormibacterales</taxon>
        <taxon>Candidatus Dormibacteraceae</taxon>
        <taxon>Candidatus Dormiibacter</taxon>
    </lineage>
</organism>
<dbReference type="Gene3D" id="1.20.1260.10">
    <property type="match status" value="1"/>
</dbReference>
<evidence type="ECO:0000313" key="2">
    <source>
        <dbReference type="Proteomes" id="UP000620075"/>
    </source>
</evidence>
<dbReference type="InterPro" id="IPR052703">
    <property type="entry name" value="Aromatic_CoA_ox/epox"/>
</dbReference>